<dbReference type="GO" id="GO:0016853">
    <property type="term" value="F:isomerase activity"/>
    <property type="evidence" value="ECO:0007669"/>
    <property type="project" value="InterPro"/>
</dbReference>
<protein>
    <submittedName>
        <fullName evidence="1">Aldose 1-epimerase</fullName>
    </submittedName>
</protein>
<accession>U2LDK1</accession>
<reference evidence="1 2" key="1">
    <citation type="submission" date="2013-07" db="EMBL/GenBank/DDBJ databases">
        <authorList>
            <person name="Weinstock G."/>
            <person name="Sodergren E."/>
            <person name="Wylie T."/>
            <person name="Fulton L."/>
            <person name="Fulton R."/>
            <person name="Fronick C."/>
            <person name="O'Laughlin M."/>
            <person name="Godfrey J."/>
            <person name="Miner T."/>
            <person name="Herter B."/>
            <person name="Appelbaum E."/>
            <person name="Cordes M."/>
            <person name="Lek S."/>
            <person name="Wollam A."/>
            <person name="Pepin K.H."/>
            <person name="Palsikar V.B."/>
            <person name="Mitreva M."/>
            <person name="Wilson R.K."/>
        </authorList>
    </citation>
    <scope>NUCLEOTIDE SEQUENCE [LARGE SCALE GENOMIC DNA]</scope>
    <source>
        <strain evidence="1 2">ATCC 27760</strain>
    </source>
</reference>
<proteinExistence type="predicted"/>
<dbReference type="eggNOG" id="COG2017">
    <property type="taxonomic scope" value="Bacteria"/>
</dbReference>
<dbReference type="InterPro" id="IPR008183">
    <property type="entry name" value="Aldose_1/G6P_1-epimerase"/>
</dbReference>
<dbReference type="GeneID" id="93692889"/>
<gene>
    <name evidence="1" type="ORF">RUMCAL_03305</name>
</gene>
<dbReference type="EMBL" id="AWVF01000440">
    <property type="protein sequence ID" value="ERJ87534.1"/>
    <property type="molecule type" value="Genomic_DNA"/>
</dbReference>
<dbReference type="GO" id="GO:0005975">
    <property type="term" value="P:carbohydrate metabolic process"/>
    <property type="evidence" value="ECO:0007669"/>
    <property type="project" value="InterPro"/>
</dbReference>
<evidence type="ECO:0000313" key="1">
    <source>
        <dbReference type="EMBL" id="ERJ87534.1"/>
    </source>
</evidence>
<dbReference type="PATRIC" id="fig|411473.3.peg.2771"/>
<name>U2LDK1_9FIRM</name>
<dbReference type="RefSeq" id="WP_021681615.1">
    <property type="nucleotide sequence ID" value="NZ_KI260358.1"/>
</dbReference>
<dbReference type="STRING" id="411473.RUMCAL_03305"/>
<evidence type="ECO:0000313" key="2">
    <source>
        <dbReference type="Proteomes" id="UP000016662"/>
    </source>
</evidence>
<dbReference type="AlphaFoldDB" id="U2LDK1"/>
<dbReference type="InterPro" id="IPR014718">
    <property type="entry name" value="GH-type_carb-bd"/>
</dbReference>
<dbReference type="HOGENOM" id="CLU_052486_2_0_9"/>
<dbReference type="SUPFAM" id="SSF74650">
    <property type="entry name" value="Galactose mutarotase-like"/>
    <property type="match status" value="1"/>
</dbReference>
<dbReference type="Proteomes" id="UP000016662">
    <property type="component" value="Unassembled WGS sequence"/>
</dbReference>
<dbReference type="Pfam" id="PF01263">
    <property type="entry name" value="Aldose_epim"/>
    <property type="match status" value="1"/>
</dbReference>
<dbReference type="GO" id="GO:0030246">
    <property type="term" value="F:carbohydrate binding"/>
    <property type="evidence" value="ECO:0007669"/>
    <property type="project" value="InterPro"/>
</dbReference>
<sequence>MKNTATKINWKGMECIQLCAGGYTALIAPGIGSNVLRLHDDANGVEFFRWDENNTPEDIKQSAEVWGLPTLYLPNRFADGVLKTSDAAYQLPVNEAAPFHNHIHGFLHKREHNVVAYSANEEGAWLRTSYVYNEEDPFFQYMPLRFTADFFFVLSEYGLEYKFSITNQSPKKLPVSVATHTTISAPFVDGAREEDIRLQVPVVEKWTLNERCLPTGEILPLNDYDKAYLNGTTCPVKRIVDNDMYTAGKLTYRGKPFRGVLMTDTASGKGIGYEVSDGYHFWILWNDRGEKHYFCPEPMTAMIDAPNLDMPAEKTGFTELSTGATFYLAQHFFTTLPEEA</sequence>
<comment type="caution">
    <text evidence="1">The sequence shown here is derived from an EMBL/GenBank/DDBJ whole genome shotgun (WGS) entry which is preliminary data.</text>
</comment>
<dbReference type="Gene3D" id="2.70.98.10">
    <property type="match status" value="1"/>
</dbReference>
<dbReference type="InterPro" id="IPR011013">
    <property type="entry name" value="Gal_mutarotase_sf_dom"/>
</dbReference>
<dbReference type="OrthoDB" id="9795355at2"/>
<keyword evidence="2" id="KW-1185">Reference proteome</keyword>
<dbReference type="CDD" id="cd01081">
    <property type="entry name" value="Aldose_epim"/>
    <property type="match status" value="1"/>
</dbReference>
<organism evidence="1 2">
    <name type="scientific">Ruminococcus callidus ATCC 27760</name>
    <dbReference type="NCBI Taxonomy" id="411473"/>
    <lineage>
        <taxon>Bacteria</taxon>
        <taxon>Bacillati</taxon>
        <taxon>Bacillota</taxon>
        <taxon>Clostridia</taxon>
        <taxon>Eubacteriales</taxon>
        <taxon>Oscillospiraceae</taxon>
        <taxon>Ruminococcus</taxon>
    </lineage>
</organism>